<reference evidence="2" key="1">
    <citation type="submission" date="2017-07" db="EMBL/GenBank/DDBJ databases">
        <title>Taro Niue Genome Assembly and Annotation.</title>
        <authorList>
            <person name="Atibalentja N."/>
            <person name="Keating K."/>
            <person name="Fields C.J."/>
        </authorList>
    </citation>
    <scope>NUCLEOTIDE SEQUENCE</scope>
    <source>
        <strain evidence="2">Niue_2</strain>
        <tissue evidence="2">Leaf</tissue>
    </source>
</reference>
<dbReference type="AlphaFoldDB" id="A0A843TU23"/>
<dbReference type="Proteomes" id="UP000652761">
    <property type="component" value="Unassembled WGS sequence"/>
</dbReference>
<evidence type="ECO:0000313" key="3">
    <source>
        <dbReference type="Proteomes" id="UP000652761"/>
    </source>
</evidence>
<evidence type="ECO:0000256" key="1">
    <source>
        <dbReference type="SAM" id="MobiDB-lite"/>
    </source>
</evidence>
<dbReference type="EMBL" id="NMUH01000111">
    <property type="protein sequence ID" value="MQL71839.1"/>
    <property type="molecule type" value="Genomic_DNA"/>
</dbReference>
<feature type="region of interest" description="Disordered" evidence="1">
    <location>
        <begin position="1"/>
        <end position="65"/>
    </location>
</feature>
<accession>A0A843TU23</accession>
<keyword evidence="3" id="KW-1185">Reference proteome</keyword>
<gene>
    <name evidence="2" type="ORF">Taro_004152</name>
</gene>
<evidence type="ECO:0000313" key="2">
    <source>
        <dbReference type="EMBL" id="MQL71839.1"/>
    </source>
</evidence>
<protein>
    <submittedName>
        <fullName evidence="2">Uncharacterized protein</fullName>
    </submittedName>
</protein>
<sequence length="65" mass="7065">MIEHGRQGGDVTAGAPDNSQGDVRAASDSEMMWHREVHVGKRSHMARHMPSASRQLHLGPVPVPT</sequence>
<proteinExistence type="predicted"/>
<comment type="caution">
    <text evidence="2">The sequence shown here is derived from an EMBL/GenBank/DDBJ whole genome shotgun (WGS) entry which is preliminary data.</text>
</comment>
<name>A0A843TU23_COLES</name>
<feature type="compositionally biased region" description="Basic and acidic residues" evidence="1">
    <location>
        <begin position="25"/>
        <end position="39"/>
    </location>
</feature>
<organism evidence="2 3">
    <name type="scientific">Colocasia esculenta</name>
    <name type="common">Wild taro</name>
    <name type="synonym">Arum esculentum</name>
    <dbReference type="NCBI Taxonomy" id="4460"/>
    <lineage>
        <taxon>Eukaryota</taxon>
        <taxon>Viridiplantae</taxon>
        <taxon>Streptophyta</taxon>
        <taxon>Embryophyta</taxon>
        <taxon>Tracheophyta</taxon>
        <taxon>Spermatophyta</taxon>
        <taxon>Magnoliopsida</taxon>
        <taxon>Liliopsida</taxon>
        <taxon>Araceae</taxon>
        <taxon>Aroideae</taxon>
        <taxon>Colocasieae</taxon>
        <taxon>Colocasia</taxon>
    </lineage>
</organism>